<dbReference type="PROSITE" id="PS00018">
    <property type="entry name" value="EF_HAND_1"/>
    <property type="match status" value="1"/>
</dbReference>
<dbReference type="GeneID" id="117554088"/>
<reference evidence="8" key="1">
    <citation type="submission" date="2025-08" db="UniProtKB">
        <authorList>
            <consortium name="RefSeq"/>
        </authorList>
    </citation>
    <scope>IDENTIFICATION</scope>
</reference>
<accession>A0A6P8V221</accession>
<evidence type="ECO:0000259" key="6">
    <source>
        <dbReference type="PROSITE" id="PS50222"/>
    </source>
</evidence>
<dbReference type="InterPro" id="IPR002048">
    <property type="entry name" value="EF_hand_dom"/>
</dbReference>
<name>A0A6P8V221_GYMAC</name>
<dbReference type="CDD" id="cd00213">
    <property type="entry name" value="S-100"/>
    <property type="match status" value="1"/>
</dbReference>
<dbReference type="Proteomes" id="UP000515161">
    <property type="component" value="Unplaced"/>
</dbReference>
<proteinExistence type="inferred from homology"/>
<dbReference type="InterPro" id="IPR018247">
    <property type="entry name" value="EF_Hand_1_Ca_BS"/>
</dbReference>
<dbReference type="InterPro" id="IPR034325">
    <property type="entry name" value="S-100_dom"/>
</dbReference>
<sequence>MGESMLGAMAVLMKNFNKYAGTDGDKGSMSKKELSEMLHKEIPGMVGDKKQLDAFFTGLDGDKDGTVSFNEYIVLVGSLMMMLKEMLDE</sequence>
<keyword evidence="7" id="KW-1185">Reference proteome</keyword>
<dbReference type="RefSeq" id="XP_034084219.1">
    <property type="nucleotide sequence ID" value="XM_034228328.1"/>
</dbReference>
<protein>
    <recommendedName>
        <fullName evidence="5">Protein S100</fullName>
    </recommendedName>
    <alternativeName>
        <fullName evidence="5">S100 calcium-binding protein</fullName>
    </alternativeName>
</protein>
<dbReference type="GO" id="GO:0005737">
    <property type="term" value="C:cytoplasm"/>
    <property type="evidence" value="ECO:0007669"/>
    <property type="project" value="TreeGrafter"/>
</dbReference>
<dbReference type="InterPro" id="IPR001751">
    <property type="entry name" value="S100/CaBP7/8-like_CS"/>
</dbReference>
<evidence type="ECO:0000313" key="8">
    <source>
        <dbReference type="RefSeq" id="XP_034084219.1"/>
    </source>
</evidence>
<dbReference type="InterPro" id="IPR011992">
    <property type="entry name" value="EF-hand-dom_pair"/>
</dbReference>
<keyword evidence="3" id="KW-0677">Repeat</keyword>
<dbReference type="AlphaFoldDB" id="A0A6P8V221"/>
<keyword evidence="2 5" id="KW-0479">Metal-binding</keyword>
<dbReference type="OrthoDB" id="26525at2759"/>
<dbReference type="PANTHER" id="PTHR11639:SF118">
    <property type="entry name" value="PROTEIN S100"/>
    <property type="match status" value="1"/>
</dbReference>
<gene>
    <name evidence="8" type="primary">LOC117554088</name>
</gene>
<dbReference type="KEGG" id="gacu:117554088"/>
<dbReference type="SMART" id="SM01394">
    <property type="entry name" value="S_100"/>
    <property type="match status" value="1"/>
</dbReference>
<dbReference type="PROSITE" id="PS00303">
    <property type="entry name" value="S100_CABP"/>
    <property type="match status" value="1"/>
</dbReference>
<feature type="domain" description="EF-hand" evidence="6">
    <location>
        <begin position="47"/>
        <end position="82"/>
    </location>
</feature>
<dbReference type="GO" id="GO:0005509">
    <property type="term" value="F:calcium ion binding"/>
    <property type="evidence" value="ECO:0007669"/>
    <property type="project" value="InterPro"/>
</dbReference>
<organism evidence="7 8">
    <name type="scientific">Gymnodraco acuticeps</name>
    <name type="common">Antarctic dragonfish</name>
    <dbReference type="NCBI Taxonomy" id="8218"/>
    <lineage>
        <taxon>Eukaryota</taxon>
        <taxon>Metazoa</taxon>
        <taxon>Chordata</taxon>
        <taxon>Craniata</taxon>
        <taxon>Vertebrata</taxon>
        <taxon>Euteleostomi</taxon>
        <taxon>Actinopterygii</taxon>
        <taxon>Neopterygii</taxon>
        <taxon>Teleostei</taxon>
        <taxon>Neoteleostei</taxon>
        <taxon>Acanthomorphata</taxon>
        <taxon>Eupercaria</taxon>
        <taxon>Perciformes</taxon>
        <taxon>Notothenioidei</taxon>
        <taxon>Bathydraconidae</taxon>
        <taxon>Gymnodraco</taxon>
    </lineage>
</organism>
<comment type="similarity">
    <text evidence="1 5">Belongs to the S-100 family.</text>
</comment>
<evidence type="ECO:0000256" key="4">
    <source>
        <dbReference type="ARBA" id="ARBA00022837"/>
    </source>
</evidence>
<keyword evidence="4 5" id="KW-0106">Calcium</keyword>
<dbReference type="SUPFAM" id="SSF47473">
    <property type="entry name" value="EF-hand"/>
    <property type="match status" value="1"/>
</dbReference>
<evidence type="ECO:0000256" key="3">
    <source>
        <dbReference type="ARBA" id="ARBA00022737"/>
    </source>
</evidence>
<dbReference type="PANTHER" id="PTHR11639">
    <property type="entry name" value="S100 CALCIUM-BINDING PROTEIN"/>
    <property type="match status" value="1"/>
</dbReference>
<evidence type="ECO:0000256" key="2">
    <source>
        <dbReference type="ARBA" id="ARBA00022723"/>
    </source>
</evidence>
<dbReference type="Gene3D" id="1.10.238.10">
    <property type="entry name" value="EF-hand"/>
    <property type="match status" value="1"/>
</dbReference>
<dbReference type="InterPro" id="IPR013787">
    <property type="entry name" value="S100_Ca-bd_sub"/>
</dbReference>
<dbReference type="Pfam" id="PF01023">
    <property type="entry name" value="S_100"/>
    <property type="match status" value="1"/>
</dbReference>
<evidence type="ECO:0000313" key="7">
    <source>
        <dbReference type="Proteomes" id="UP000515161"/>
    </source>
</evidence>
<dbReference type="PROSITE" id="PS50222">
    <property type="entry name" value="EF_HAND_2"/>
    <property type="match status" value="1"/>
</dbReference>
<evidence type="ECO:0000256" key="5">
    <source>
        <dbReference type="RuleBase" id="RU361184"/>
    </source>
</evidence>
<dbReference type="InParanoid" id="A0A6P8V221"/>
<evidence type="ECO:0000256" key="1">
    <source>
        <dbReference type="ARBA" id="ARBA00007323"/>
    </source>
</evidence>
<dbReference type="GO" id="GO:0048306">
    <property type="term" value="F:calcium-dependent protein binding"/>
    <property type="evidence" value="ECO:0007669"/>
    <property type="project" value="TreeGrafter"/>
</dbReference>
<dbReference type="GO" id="GO:0046914">
    <property type="term" value="F:transition metal ion binding"/>
    <property type="evidence" value="ECO:0007669"/>
    <property type="project" value="InterPro"/>
</dbReference>